<evidence type="ECO:0000313" key="3">
    <source>
        <dbReference type="Proteomes" id="UP000034349"/>
    </source>
</evidence>
<evidence type="ECO:0000256" key="1">
    <source>
        <dbReference type="SAM" id="Phobius"/>
    </source>
</evidence>
<name>A0A0G0B6I4_9BACT</name>
<organism evidence="2 3">
    <name type="scientific">Candidatus Roizmanbacteria bacterium GW2011_GWA2_32_13</name>
    <dbReference type="NCBI Taxonomy" id="1618475"/>
    <lineage>
        <taxon>Bacteria</taxon>
        <taxon>Candidatus Roizmaniibacteriota</taxon>
    </lineage>
</organism>
<reference evidence="2 3" key="1">
    <citation type="journal article" date="2015" name="Nature">
        <title>rRNA introns, odd ribosomes, and small enigmatic genomes across a large radiation of phyla.</title>
        <authorList>
            <person name="Brown C.T."/>
            <person name="Hug L.A."/>
            <person name="Thomas B.C."/>
            <person name="Sharon I."/>
            <person name="Castelle C.J."/>
            <person name="Singh A."/>
            <person name="Wilkins M.J."/>
            <person name="Williams K.H."/>
            <person name="Banfield J.F."/>
        </authorList>
    </citation>
    <scope>NUCLEOTIDE SEQUENCE [LARGE SCALE GENOMIC DNA]</scope>
</reference>
<dbReference type="Proteomes" id="UP000034349">
    <property type="component" value="Unassembled WGS sequence"/>
</dbReference>
<keyword evidence="1" id="KW-1133">Transmembrane helix</keyword>
<gene>
    <name evidence="2" type="ORF">UR23_C0038G0002</name>
</gene>
<evidence type="ECO:0008006" key="4">
    <source>
        <dbReference type="Google" id="ProtNLM"/>
    </source>
</evidence>
<evidence type="ECO:0000313" key="2">
    <source>
        <dbReference type="EMBL" id="KKP34440.1"/>
    </source>
</evidence>
<dbReference type="AlphaFoldDB" id="A0A0G0B6I4"/>
<protein>
    <recommendedName>
        <fullName evidence="4">Soluble ligand binding domain-containing protein</fullName>
    </recommendedName>
</protein>
<keyword evidence="1" id="KW-0812">Transmembrane</keyword>
<keyword evidence="1" id="KW-0472">Membrane</keyword>
<proteinExistence type="predicted"/>
<sequence>MNKLFKKYKKLKKYRLEILLLSAAFLITVVSLIIFSVNNQSKDEEEIITNQVESQDLFLQNIYIDVSGEVIKPDVYKVKPGTRLKEIMWLFY</sequence>
<feature type="transmembrane region" description="Helical" evidence="1">
    <location>
        <begin position="16"/>
        <end position="37"/>
    </location>
</feature>
<accession>A0A0G0B6I4</accession>
<dbReference type="EMBL" id="LBOK01000038">
    <property type="protein sequence ID" value="KKP34440.1"/>
    <property type="molecule type" value="Genomic_DNA"/>
</dbReference>
<comment type="caution">
    <text evidence="2">The sequence shown here is derived from an EMBL/GenBank/DDBJ whole genome shotgun (WGS) entry which is preliminary data.</text>
</comment>